<evidence type="ECO:0000313" key="1">
    <source>
        <dbReference type="EMBL" id="PIZ17694.1"/>
    </source>
</evidence>
<reference evidence="2" key="1">
    <citation type="submission" date="2017-09" db="EMBL/GenBank/DDBJ databases">
        <title>Depth-based differentiation of microbial function through sediment-hosted aquifers and enrichment of novel symbionts in the deep terrestrial subsurface.</title>
        <authorList>
            <person name="Probst A.J."/>
            <person name="Ladd B."/>
            <person name="Jarett J.K."/>
            <person name="Geller-Mcgrath D.E."/>
            <person name="Sieber C.M.K."/>
            <person name="Emerson J.B."/>
            <person name="Anantharaman K."/>
            <person name="Thomas B.C."/>
            <person name="Malmstrom R."/>
            <person name="Stieglmeier M."/>
            <person name="Klingl A."/>
            <person name="Woyke T."/>
            <person name="Ryan C.M."/>
            <person name="Banfield J.F."/>
        </authorList>
    </citation>
    <scope>NUCLEOTIDE SEQUENCE [LARGE SCALE GENOMIC DNA]</scope>
</reference>
<dbReference type="EMBL" id="PFMR01000092">
    <property type="protein sequence ID" value="PIZ17694.1"/>
    <property type="molecule type" value="Genomic_DNA"/>
</dbReference>
<organism evidence="1 2">
    <name type="scientific">Candidatus Desantisbacteria bacterium CG_4_10_14_0_8_um_filter_48_22</name>
    <dbReference type="NCBI Taxonomy" id="1974543"/>
    <lineage>
        <taxon>Bacteria</taxon>
        <taxon>Candidatus Desantisiibacteriota</taxon>
    </lineage>
</organism>
<comment type="caution">
    <text evidence="1">The sequence shown here is derived from an EMBL/GenBank/DDBJ whole genome shotgun (WGS) entry which is preliminary data.</text>
</comment>
<evidence type="ECO:0008006" key="3">
    <source>
        <dbReference type="Google" id="ProtNLM"/>
    </source>
</evidence>
<accession>A0A2M7SDY0</accession>
<proteinExistence type="predicted"/>
<dbReference type="Proteomes" id="UP000229307">
    <property type="component" value="Unassembled WGS sequence"/>
</dbReference>
<name>A0A2M7SDY0_9BACT</name>
<evidence type="ECO:0000313" key="2">
    <source>
        <dbReference type="Proteomes" id="UP000229307"/>
    </source>
</evidence>
<protein>
    <recommendedName>
        <fullName evidence="3">DUF11 domain-containing protein</fullName>
    </recommendedName>
</protein>
<sequence length="239" mass="26211">DTQTETVSIRALKFANTVPFTITSISTAPVFLKAEDGSGNTAVLFNDTVQLLTTSAKGSFSVSGTIWANTSVIYLASGSKTVYYRDKTGGNPVITVTRTDSWTWTDTQQETVTKPTVLTSKVQMNLRSGETGVMPMIFWQSDTVEYTVYIRNIGTETAINNIVVDTRSFDTNSNNAVDYISMDTNTVANTWAYTIDPAFTVWIAGEPATGASNVKGLRWRIAVLGINESKAIRFRIRVK</sequence>
<dbReference type="AlphaFoldDB" id="A0A2M7SDY0"/>
<gene>
    <name evidence="1" type="ORF">COY52_03340</name>
</gene>
<feature type="non-terminal residue" evidence="1">
    <location>
        <position position="1"/>
    </location>
</feature>